<keyword evidence="3" id="KW-0732">Signal</keyword>
<feature type="signal peptide" evidence="3">
    <location>
        <begin position="1"/>
        <end position="16"/>
    </location>
</feature>
<evidence type="ECO:0000313" key="6">
    <source>
        <dbReference type="Proteomes" id="UP000187209"/>
    </source>
</evidence>
<dbReference type="EMBL" id="MPUH01000714">
    <property type="protein sequence ID" value="OMJ75038.1"/>
    <property type="molecule type" value="Genomic_DNA"/>
</dbReference>
<comment type="caution">
    <text evidence="5">The sequence shown here is derived from an EMBL/GenBank/DDBJ whole genome shotgun (WGS) entry which is preliminary data.</text>
</comment>
<reference evidence="5 6" key="1">
    <citation type="submission" date="2016-11" db="EMBL/GenBank/DDBJ databases">
        <title>The macronuclear genome of Stentor coeruleus: a giant cell with tiny introns.</title>
        <authorList>
            <person name="Slabodnick M."/>
            <person name="Ruby J.G."/>
            <person name="Reiff S.B."/>
            <person name="Swart E.C."/>
            <person name="Gosai S."/>
            <person name="Prabakaran S."/>
            <person name="Witkowska E."/>
            <person name="Larue G.E."/>
            <person name="Fisher S."/>
            <person name="Freeman R.M."/>
            <person name="Gunawardena J."/>
            <person name="Chu W."/>
            <person name="Stover N.A."/>
            <person name="Gregory B.D."/>
            <person name="Nowacki M."/>
            <person name="Derisi J."/>
            <person name="Roy S.W."/>
            <person name="Marshall W.F."/>
            <person name="Sood P."/>
        </authorList>
    </citation>
    <scope>NUCLEOTIDE SEQUENCE [LARGE SCALE GENOMIC DNA]</scope>
    <source>
        <strain evidence="5">WM001</strain>
    </source>
</reference>
<dbReference type="SUPFAM" id="SSF52151">
    <property type="entry name" value="FabD/lysophospholipase-like"/>
    <property type="match status" value="1"/>
</dbReference>
<dbReference type="AlphaFoldDB" id="A0A1R2BE29"/>
<evidence type="ECO:0000256" key="2">
    <source>
        <dbReference type="PROSITE-ProRule" id="PRU01161"/>
    </source>
</evidence>
<name>A0A1R2BE29_9CILI</name>
<sequence>MWRRIILLLAISGAYGLNGQCRVLAVAGGTERGAYEAGAISALLTNLPAGQAEYDVVTGVGIGAINAMIVASYPQGQEAQAAAKLQSFWNSFTTSTLYSDWIGGLVTGLLYESGLFDTSAMKKTIKSLAPSTKFQRWLGVGCTDLLSGGYVFFNSTGVTLANMLTGIYASASDPVIFPLVKYSSYQLVSGATKFSIDILDAVNACFQLGYQENQIIIHSVLGAGRNLSTVDAMNYKTLQVTMRFFEIFAYDSFLRVLENAKHDFPQVNMQYSIFPTHGLNHTLYPYDFTPAELAQEWQLGQADALRLIQTTLATE</sequence>
<protein>
    <recommendedName>
        <fullName evidence="4">PNPLA domain-containing protein</fullName>
    </recommendedName>
</protein>
<dbReference type="OrthoDB" id="312886at2759"/>
<dbReference type="InterPro" id="IPR016035">
    <property type="entry name" value="Acyl_Trfase/lysoPLipase"/>
</dbReference>
<accession>A0A1R2BE29</accession>
<dbReference type="Pfam" id="PF01734">
    <property type="entry name" value="Patatin"/>
    <property type="match status" value="1"/>
</dbReference>
<dbReference type="InterPro" id="IPR002641">
    <property type="entry name" value="PNPLA_dom"/>
</dbReference>
<proteinExistence type="predicted"/>
<gene>
    <name evidence="5" type="ORF">SteCoe_25921</name>
</gene>
<evidence type="ECO:0000259" key="4">
    <source>
        <dbReference type="PROSITE" id="PS51635"/>
    </source>
</evidence>
<dbReference type="PROSITE" id="PS51635">
    <property type="entry name" value="PNPLA"/>
    <property type="match status" value="1"/>
</dbReference>
<comment type="caution">
    <text evidence="2">Lacks conserved residue(s) required for the propagation of feature annotation.</text>
</comment>
<organism evidence="5 6">
    <name type="scientific">Stentor coeruleus</name>
    <dbReference type="NCBI Taxonomy" id="5963"/>
    <lineage>
        <taxon>Eukaryota</taxon>
        <taxon>Sar</taxon>
        <taxon>Alveolata</taxon>
        <taxon>Ciliophora</taxon>
        <taxon>Postciliodesmatophora</taxon>
        <taxon>Heterotrichea</taxon>
        <taxon>Heterotrichida</taxon>
        <taxon>Stentoridae</taxon>
        <taxon>Stentor</taxon>
    </lineage>
</organism>
<dbReference type="Gene3D" id="3.40.1090.10">
    <property type="entry name" value="Cytosolic phospholipase A2 catalytic domain"/>
    <property type="match status" value="1"/>
</dbReference>
<keyword evidence="6" id="KW-1185">Reference proteome</keyword>
<evidence type="ECO:0000313" key="5">
    <source>
        <dbReference type="EMBL" id="OMJ75038.1"/>
    </source>
</evidence>
<keyword evidence="1" id="KW-0443">Lipid metabolism</keyword>
<evidence type="ECO:0000256" key="1">
    <source>
        <dbReference type="ARBA" id="ARBA00023098"/>
    </source>
</evidence>
<evidence type="ECO:0000256" key="3">
    <source>
        <dbReference type="SAM" id="SignalP"/>
    </source>
</evidence>
<feature type="domain" description="PNPLA" evidence="4">
    <location>
        <begin position="24"/>
        <end position="202"/>
    </location>
</feature>
<dbReference type="Proteomes" id="UP000187209">
    <property type="component" value="Unassembled WGS sequence"/>
</dbReference>
<feature type="chain" id="PRO_5013272149" description="PNPLA domain-containing protein" evidence="3">
    <location>
        <begin position="17"/>
        <end position="315"/>
    </location>
</feature>
<dbReference type="GO" id="GO:0006629">
    <property type="term" value="P:lipid metabolic process"/>
    <property type="evidence" value="ECO:0007669"/>
    <property type="project" value="UniProtKB-KW"/>
</dbReference>